<dbReference type="Proteomes" id="UP001178508">
    <property type="component" value="Chromosome 16"/>
</dbReference>
<evidence type="ECO:0000313" key="3">
    <source>
        <dbReference type="Proteomes" id="UP001178508"/>
    </source>
</evidence>
<feature type="compositionally biased region" description="Polar residues" evidence="1">
    <location>
        <begin position="1"/>
        <end position="11"/>
    </location>
</feature>
<name>A0AAV1GNV7_XYRNO</name>
<organism evidence="2 3">
    <name type="scientific">Xyrichtys novacula</name>
    <name type="common">Pearly razorfish</name>
    <name type="synonym">Hemipteronotus novacula</name>
    <dbReference type="NCBI Taxonomy" id="13765"/>
    <lineage>
        <taxon>Eukaryota</taxon>
        <taxon>Metazoa</taxon>
        <taxon>Chordata</taxon>
        <taxon>Craniata</taxon>
        <taxon>Vertebrata</taxon>
        <taxon>Euteleostomi</taxon>
        <taxon>Actinopterygii</taxon>
        <taxon>Neopterygii</taxon>
        <taxon>Teleostei</taxon>
        <taxon>Neoteleostei</taxon>
        <taxon>Acanthomorphata</taxon>
        <taxon>Eupercaria</taxon>
        <taxon>Labriformes</taxon>
        <taxon>Labridae</taxon>
        <taxon>Xyrichtys</taxon>
    </lineage>
</organism>
<gene>
    <name evidence="2" type="ORF">XNOV1_A037226</name>
</gene>
<evidence type="ECO:0000313" key="2">
    <source>
        <dbReference type="EMBL" id="CAJ1074970.1"/>
    </source>
</evidence>
<keyword evidence="3" id="KW-1185">Reference proteome</keyword>
<protein>
    <submittedName>
        <fullName evidence="2">Uncharacterized protein</fullName>
    </submittedName>
</protein>
<sequence length="49" mass="5718">MTESQTLSIHSDTMKKKKKEKELVRSWRQKNTPLHLDFLTGAKCLKSNT</sequence>
<dbReference type="AlphaFoldDB" id="A0AAV1GNV7"/>
<evidence type="ECO:0000256" key="1">
    <source>
        <dbReference type="SAM" id="MobiDB-lite"/>
    </source>
</evidence>
<reference evidence="2" key="1">
    <citation type="submission" date="2023-08" db="EMBL/GenBank/DDBJ databases">
        <authorList>
            <person name="Alioto T."/>
            <person name="Alioto T."/>
            <person name="Gomez Garrido J."/>
        </authorList>
    </citation>
    <scope>NUCLEOTIDE SEQUENCE</scope>
</reference>
<feature type="region of interest" description="Disordered" evidence="1">
    <location>
        <begin position="1"/>
        <end position="23"/>
    </location>
</feature>
<dbReference type="EMBL" id="OY660879">
    <property type="protein sequence ID" value="CAJ1074970.1"/>
    <property type="molecule type" value="Genomic_DNA"/>
</dbReference>
<proteinExistence type="predicted"/>
<accession>A0AAV1GNV7</accession>